<organism evidence="7 8">
    <name type="scientific">Xaviernesmea oryzae</name>
    <dbReference type="NCBI Taxonomy" id="464029"/>
    <lineage>
        <taxon>Bacteria</taxon>
        <taxon>Pseudomonadati</taxon>
        <taxon>Pseudomonadota</taxon>
        <taxon>Alphaproteobacteria</taxon>
        <taxon>Hyphomicrobiales</taxon>
        <taxon>Rhizobiaceae</taxon>
        <taxon>Rhizobium/Agrobacterium group</taxon>
        <taxon>Xaviernesmea</taxon>
    </lineage>
</organism>
<keyword evidence="2 4" id="KW-0238">DNA-binding</keyword>
<evidence type="ECO:0000259" key="5">
    <source>
        <dbReference type="PROSITE" id="PS51898"/>
    </source>
</evidence>
<dbReference type="InterPro" id="IPR044068">
    <property type="entry name" value="CB"/>
</dbReference>
<dbReference type="Pfam" id="PF00589">
    <property type="entry name" value="Phage_integrase"/>
    <property type="match status" value="1"/>
</dbReference>
<feature type="domain" description="Tyr recombinase" evidence="5">
    <location>
        <begin position="97"/>
        <end position="263"/>
    </location>
</feature>
<evidence type="ECO:0000256" key="4">
    <source>
        <dbReference type="PROSITE-ProRule" id="PRU01248"/>
    </source>
</evidence>
<dbReference type="InterPro" id="IPR002104">
    <property type="entry name" value="Integrase_catalytic"/>
</dbReference>
<dbReference type="PROSITE" id="PS51900">
    <property type="entry name" value="CB"/>
    <property type="match status" value="1"/>
</dbReference>
<evidence type="ECO:0000313" key="8">
    <source>
        <dbReference type="Proteomes" id="UP000186364"/>
    </source>
</evidence>
<keyword evidence="8" id="KW-1185">Reference proteome</keyword>
<proteinExistence type="predicted"/>
<protein>
    <submittedName>
        <fullName evidence="7">Integrase</fullName>
    </submittedName>
</protein>
<dbReference type="GO" id="GO:0006310">
    <property type="term" value="P:DNA recombination"/>
    <property type="evidence" value="ECO:0007669"/>
    <property type="project" value="UniProtKB-KW"/>
</dbReference>
<name>A0A1Q9ATM1_9HYPH</name>
<evidence type="ECO:0000259" key="6">
    <source>
        <dbReference type="PROSITE" id="PS51900"/>
    </source>
</evidence>
<dbReference type="EMBL" id="MKIP01000057">
    <property type="protein sequence ID" value="OLP58787.1"/>
    <property type="molecule type" value="Genomic_DNA"/>
</dbReference>
<dbReference type="Proteomes" id="UP000186364">
    <property type="component" value="Unassembled WGS sequence"/>
</dbReference>
<sequence>MITLLDRYGDTLWEAGKHRNNVTGFIHDLYAMMPQKEFASFGQEMLDELVNNLRRRGNSNATINRKISALSKLLRKASKMGDIGPLPDFSRQKEKAGRIRFLESNEEERLFGALRETSDLYYRLCIFLVDTGARLGEALGLRWNDLQGQMATFWITKSGRSRSVPMTRRAQEAIAASRGRGLGPFYGIDQQQFRAAWKKAKRQVGLAHDEELVPHVLRHTCASRLVRGGIDIRRVQMWLGHQTLQMTMRYAHLASQDLAVCLPVLERQGAPA</sequence>
<accession>A0A1Q9ATM1</accession>
<gene>
    <name evidence="7" type="ORF">BJF93_17315</name>
</gene>
<feature type="domain" description="Core-binding (CB)" evidence="6">
    <location>
        <begin position="1"/>
        <end position="78"/>
    </location>
</feature>
<keyword evidence="3" id="KW-0233">DNA recombination</keyword>
<dbReference type="Gene3D" id="1.10.443.10">
    <property type="entry name" value="Intergrase catalytic core"/>
    <property type="match status" value="1"/>
</dbReference>
<dbReference type="PANTHER" id="PTHR30349:SF64">
    <property type="entry name" value="PROPHAGE INTEGRASE INTD-RELATED"/>
    <property type="match status" value="1"/>
</dbReference>
<keyword evidence="1" id="KW-0229">DNA integration</keyword>
<evidence type="ECO:0000313" key="7">
    <source>
        <dbReference type="EMBL" id="OLP58787.1"/>
    </source>
</evidence>
<evidence type="ECO:0000256" key="2">
    <source>
        <dbReference type="ARBA" id="ARBA00023125"/>
    </source>
</evidence>
<evidence type="ECO:0000256" key="1">
    <source>
        <dbReference type="ARBA" id="ARBA00022908"/>
    </source>
</evidence>
<dbReference type="InterPro" id="IPR013762">
    <property type="entry name" value="Integrase-like_cat_sf"/>
</dbReference>
<comment type="caution">
    <text evidence="7">The sequence shown here is derived from an EMBL/GenBank/DDBJ whole genome shotgun (WGS) entry which is preliminary data.</text>
</comment>
<dbReference type="PROSITE" id="PS51898">
    <property type="entry name" value="TYR_RECOMBINASE"/>
    <property type="match status" value="1"/>
</dbReference>
<dbReference type="GO" id="GO:0003677">
    <property type="term" value="F:DNA binding"/>
    <property type="evidence" value="ECO:0007669"/>
    <property type="project" value="UniProtKB-UniRule"/>
</dbReference>
<evidence type="ECO:0000256" key="3">
    <source>
        <dbReference type="ARBA" id="ARBA00023172"/>
    </source>
</evidence>
<dbReference type="InterPro" id="IPR011010">
    <property type="entry name" value="DNA_brk_join_enz"/>
</dbReference>
<dbReference type="GO" id="GO:0015074">
    <property type="term" value="P:DNA integration"/>
    <property type="evidence" value="ECO:0007669"/>
    <property type="project" value="UniProtKB-KW"/>
</dbReference>
<dbReference type="PANTHER" id="PTHR30349">
    <property type="entry name" value="PHAGE INTEGRASE-RELATED"/>
    <property type="match status" value="1"/>
</dbReference>
<reference evidence="7 8" key="1">
    <citation type="submission" date="2016-09" db="EMBL/GenBank/DDBJ databases">
        <title>Rhizobium sp. nov., a novel species isolated from the rice rhizosphere.</title>
        <authorList>
            <person name="Zhao J."/>
            <person name="Zhang X."/>
        </authorList>
    </citation>
    <scope>NUCLEOTIDE SEQUENCE [LARGE SCALE GENOMIC DNA]</scope>
    <source>
        <strain evidence="7 8">1.7048</strain>
    </source>
</reference>
<dbReference type="CDD" id="cd00796">
    <property type="entry name" value="INT_Rci_Hp1_C"/>
    <property type="match status" value="1"/>
</dbReference>
<dbReference type="InterPro" id="IPR050090">
    <property type="entry name" value="Tyrosine_recombinase_XerCD"/>
</dbReference>
<dbReference type="AlphaFoldDB" id="A0A1Q9ATM1"/>
<dbReference type="SUPFAM" id="SSF56349">
    <property type="entry name" value="DNA breaking-rejoining enzymes"/>
    <property type="match status" value="1"/>
</dbReference>